<dbReference type="PRINTS" id="PR00344">
    <property type="entry name" value="BCTRLSENSOR"/>
</dbReference>
<dbReference type="EC" id="2.7.13.3" evidence="2"/>
<comment type="caution">
    <text evidence="5">The sequence shown here is derived from an EMBL/GenBank/DDBJ whole genome shotgun (WGS) entry which is preliminary data.</text>
</comment>
<dbReference type="SUPFAM" id="SSF47384">
    <property type="entry name" value="Homodimeric domain of signal transducing histidine kinase"/>
    <property type="match status" value="1"/>
</dbReference>
<dbReference type="CDD" id="cd00082">
    <property type="entry name" value="HisKA"/>
    <property type="match status" value="1"/>
</dbReference>
<keyword evidence="5" id="KW-0418">Kinase</keyword>
<dbReference type="Gene3D" id="1.10.287.130">
    <property type="match status" value="1"/>
</dbReference>
<dbReference type="InterPro" id="IPR029016">
    <property type="entry name" value="GAF-like_dom_sf"/>
</dbReference>
<dbReference type="GO" id="GO:0016301">
    <property type="term" value="F:kinase activity"/>
    <property type="evidence" value="ECO:0007669"/>
    <property type="project" value="UniProtKB-KW"/>
</dbReference>
<dbReference type="SMART" id="SM00388">
    <property type="entry name" value="HisKA"/>
    <property type="match status" value="1"/>
</dbReference>
<dbReference type="Pfam" id="PF00512">
    <property type="entry name" value="HisKA"/>
    <property type="match status" value="1"/>
</dbReference>
<dbReference type="SUPFAM" id="SSF55874">
    <property type="entry name" value="ATPase domain of HSP90 chaperone/DNA topoisomerase II/histidine kinase"/>
    <property type="match status" value="1"/>
</dbReference>
<dbReference type="InterPro" id="IPR003661">
    <property type="entry name" value="HisK_dim/P_dom"/>
</dbReference>
<evidence type="ECO:0000256" key="1">
    <source>
        <dbReference type="ARBA" id="ARBA00000085"/>
    </source>
</evidence>
<dbReference type="PANTHER" id="PTHR43102:SF2">
    <property type="entry name" value="GAF DOMAIN-CONTAINING PROTEIN"/>
    <property type="match status" value="1"/>
</dbReference>
<evidence type="ECO:0000313" key="5">
    <source>
        <dbReference type="EMBL" id="MFC4025820.1"/>
    </source>
</evidence>
<dbReference type="SMART" id="SM00387">
    <property type="entry name" value="HATPase_c"/>
    <property type="match status" value="1"/>
</dbReference>
<dbReference type="InterPro" id="IPR036890">
    <property type="entry name" value="HATPase_C_sf"/>
</dbReference>
<dbReference type="InterPro" id="IPR003594">
    <property type="entry name" value="HATPase_dom"/>
</dbReference>
<comment type="catalytic activity">
    <reaction evidence="1">
        <text>ATP + protein L-histidine = ADP + protein N-phospho-L-histidine.</text>
        <dbReference type="EC" id="2.7.13.3"/>
    </reaction>
</comment>
<dbReference type="InterPro" id="IPR005467">
    <property type="entry name" value="His_kinase_dom"/>
</dbReference>
<dbReference type="InterPro" id="IPR036097">
    <property type="entry name" value="HisK_dim/P_sf"/>
</dbReference>
<dbReference type="Gene3D" id="3.30.565.10">
    <property type="entry name" value="Histidine kinase-like ATPase, C-terminal domain"/>
    <property type="match status" value="1"/>
</dbReference>
<evidence type="ECO:0000256" key="3">
    <source>
        <dbReference type="ARBA" id="ARBA00022553"/>
    </source>
</evidence>
<evidence type="ECO:0000259" key="4">
    <source>
        <dbReference type="PROSITE" id="PS50109"/>
    </source>
</evidence>
<keyword evidence="5" id="KW-0808">Transferase</keyword>
<dbReference type="Gene3D" id="3.30.450.40">
    <property type="match status" value="1"/>
</dbReference>
<reference evidence="6" key="1">
    <citation type="journal article" date="2019" name="Int. J. Syst. Evol. Microbiol.">
        <title>The Global Catalogue of Microorganisms (GCM) 10K type strain sequencing project: providing services to taxonomists for standard genome sequencing and annotation.</title>
        <authorList>
            <consortium name="The Broad Institute Genomics Platform"/>
            <consortium name="The Broad Institute Genome Sequencing Center for Infectious Disease"/>
            <person name="Wu L."/>
            <person name="Ma J."/>
        </authorList>
    </citation>
    <scope>NUCLEOTIDE SEQUENCE [LARGE SCALE GENOMIC DNA]</scope>
    <source>
        <strain evidence="6">CECT 9128</strain>
    </source>
</reference>
<dbReference type="RefSeq" id="WP_290232321.1">
    <property type="nucleotide sequence ID" value="NZ_JAUFPZ010000002.1"/>
</dbReference>
<evidence type="ECO:0000256" key="2">
    <source>
        <dbReference type="ARBA" id="ARBA00012438"/>
    </source>
</evidence>
<accession>A0ABV8H105</accession>
<feature type="domain" description="Histidine kinase" evidence="4">
    <location>
        <begin position="190"/>
        <end position="404"/>
    </location>
</feature>
<proteinExistence type="predicted"/>
<keyword evidence="6" id="KW-1185">Reference proteome</keyword>
<dbReference type="PANTHER" id="PTHR43102">
    <property type="entry name" value="SLR1143 PROTEIN"/>
    <property type="match status" value="1"/>
</dbReference>
<name>A0ABV8H105_9FLAO</name>
<keyword evidence="3" id="KW-0597">Phosphoprotein</keyword>
<evidence type="ECO:0000313" key="6">
    <source>
        <dbReference type="Proteomes" id="UP001595793"/>
    </source>
</evidence>
<gene>
    <name evidence="5" type="ORF">ACFOS1_00225</name>
</gene>
<dbReference type="PROSITE" id="PS50109">
    <property type="entry name" value="HIS_KIN"/>
    <property type="match status" value="1"/>
</dbReference>
<dbReference type="Pfam" id="PF02518">
    <property type="entry name" value="HATPase_c"/>
    <property type="match status" value="1"/>
</dbReference>
<sequence length="406" mass="46124">MIQPATPLNEKERLSSLNSIELLKGVSEEEFDNITQLASYICKTPISLITLVETEKNWYKSNHGGPSIAESERRLSHCAHAILEPDDLMEVEDLREDLRFKDNPFTSNPESPILYYAGMPLLDNNGFALGTLCVLDTKINKLNEDQKSALKALAKQVEKLFELRRKNLYLEKIKQELDDHNSLLKDFAGVVSHDMKMPLANMIITADLIKARYKDHVDEKGQEHLSNLKKSALKLSDYINGILNHYESDRIASSDLVEFDFHHLLEDIIDLMNINDKCEINFPSDNMMLNCNRSALEQIFINLINNSIKYNNKEKIVIDIESFKDENFYHFTVKDNGIGIPEDQLSNIFQLFKTLYITDRQGNQGNGIGLSTVKKLVNSLGGKISVQSVLGESTCFDFSIKKSLSL</sequence>
<organism evidence="5 6">
    <name type="scientific">Zunongwangia endophytica</name>
    <dbReference type="NCBI Taxonomy" id="1808945"/>
    <lineage>
        <taxon>Bacteria</taxon>
        <taxon>Pseudomonadati</taxon>
        <taxon>Bacteroidota</taxon>
        <taxon>Flavobacteriia</taxon>
        <taxon>Flavobacteriales</taxon>
        <taxon>Flavobacteriaceae</taxon>
        <taxon>Zunongwangia</taxon>
    </lineage>
</organism>
<protein>
    <recommendedName>
        <fullName evidence="2">histidine kinase</fullName>
        <ecNumber evidence="2">2.7.13.3</ecNumber>
    </recommendedName>
</protein>
<dbReference type="EMBL" id="JBHSAS010000001">
    <property type="protein sequence ID" value="MFC4025820.1"/>
    <property type="molecule type" value="Genomic_DNA"/>
</dbReference>
<dbReference type="InterPro" id="IPR004358">
    <property type="entry name" value="Sig_transdc_His_kin-like_C"/>
</dbReference>
<dbReference type="SUPFAM" id="SSF55781">
    <property type="entry name" value="GAF domain-like"/>
    <property type="match status" value="1"/>
</dbReference>
<dbReference type="Proteomes" id="UP001595793">
    <property type="component" value="Unassembled WGS sequence"/>
</dbReference>